<dbReference type="InterPro" id="IPR005069">
    <property type="entry name" value="Nucl-diP-sugar_transferase"/>
</dbReference>
<evidence type="ECO:0000313" key="3">
    <source>
        <dbReference type="Proteomes" id="UP000025047"/>
    </source>
</evidence>
<name>A0A017H8M7_9RHOB</name>
<protein>
    <recommendedName>
        <fullName evidence="1">Nucleotide-diphospho-sugar transferase domain-containing protein</fullName>
    </recommendedName>
</protein>
<sequence>MSHGYIYAATGEGYVTLARKSARSLRRVVPDAQIDLFTDAPLDDAVFDRVHLVEHPTQRPKIEALRRSRFERSIYMDADTVALAPFDDLFGVLDRFDIALCAEQRRNDLRNRTQSPDGDVPAAFPQLNSGLVALRRSAETRAFLDAWHERVHRGDQKFDQLTLRQLLYVSDLRLHVLPPEYNALFLKPFMNLGPAFTAPRMLHSPSLHQRPAGSPDTPFDLSELLTPPQAEKLAELLGADQTIARFVHPGTGTPARPKRHRTGWRTFLGDLRRPFI</sequence>
<dbReference type="RefSeq" id="WP_017929239.1">
    <property type="nucleotide sequence ID" value="NZ_KB823000.1"/>
</dbReference>
<dbReference type="Gene3D" id="3.90.550.10">
    <property type="entry name" value="Spore Coat Polysaccharide Biosynthesis Protein SpsA, Chain A"/>
    <property type="match status" value="1"/>
</dbReference>
<keyword evidence="3" id="KW-1185">Reference proteome</keyword>
<dbReference type="EMBL" id="APGJ01000007">
    <property type="protein sequence ID" value="EYD70655.1"/>
    <property type="molecule type" value="Genomic_DNA"/>
</dbReference>
<gene>
    <name evidence="2" type="ORF">Lokhon_02296</name>
</gene>
<dbReference type="Pfam" id="PF03407">
    <property type="entry name" value="Nucleotid_trans"/>
    <property type="match status" value="1"/>
</dbReference>
<dbReference type="SUPFAM" id="SSF53448">
    <property type="entry name" value="Nucleotide-diphospho-sugar transferases"/>
    <property type="match status" value="1"/>
</dbReference>
<dbReference type="PATRIC" id="fig|1122180.6.peg.2274"/>
<dbReference type="AlphaFoldDB" id="A0A017H8M7"/>
<feature type="domain" description="Nucleotide-diphospho-sugar transferase" evidence="1">
    <location>
        <begin position="74"/>
        <end position="187"/>
    </location>
</feature>
<dbReference type="Proteomes" id="UP000025047">
    <property type="component" value="Unassembled WGS sequence"/>
</dbReference>
<dbReference type="OrthoDB" id="181606at2"/>
<dbReference type="HOGENOM" id="CLU_087275_0_0_5"/>
<comment type="caution">
    <text evidence="2">The sequence shown here is derived from an EMBL/GenBank/DDBJ whole genome shotgun (WGS) entry which is preliminary data.</text>
</comment>
<organism evidence="2 3">
    <name type="scientific">Limimaricola hongkongensis DSM 17492</name>
    <dbReference type="NCBI Taxonomy" id="1122180"/>
    <lineage>
        <taxon>Bacteria</taxon>
        <taxon>Pseudomonadati</taxon>
        <taxon>Pseudomonadota</taxon>
        <taxon>Alphaproteobacteria</taxon>
        <taxon>Rhodobacterales</taxon>
        <taxon>Paracoccaceae</taxon>
        <taxon>Limimaricola</taxon>
    </lineage>
</organism>
<dbReference type="InterPro" id="IPR029044">
    <property type="entry name" value="Nucleotide-diphossugar_trans"/>
</dbReference>
<evidence type="ECO:0000259" key="1">
    <source>
        <dbReference type="Pfam" id="PF03407"/>
    </source>
</evidence>
<dbReference type="STRING" id="1122180.Lokhon_02296"/>
<evidence type="ECO:0000313" key="2">
    <source>
        <dbReference type="EMBL" id="EYD70655.1"/>
    </source>
</evidence>
<reference evidence="2 3" key="1">
    <citation type="submission" date="2013-03" db="EMBL/GenBank/DDBJ databases">
        <authorList>
            <person name="Fiebig A."/>
            <person name="Goeker M."/>
            <person name="Klenk H.-P.P."/>
        </authorList>
    </citation>
    <scope>NUCLEOTIDE SEQUENCE [LARGE SCALE GENOMIC DNA]</scope>
    <source>
        <strain evidence="2 3">DSM 17492</strain>
    </source>
</reference>
<dbReference type="eggNOG" id="COG1442">
    <property type="taxonomic scope" value="Bacteria"/>
</dbReference>
<proteinExistence type="predicted"/>
<accession>A0A017H8M7</accession>